<evidence type="ECO:0000313" key="4">
    <source>
        <dbReference type="Proteomes" id="UP000240904"/>
    </source>
</evidence>
<dbReference type="InterPro" id="IPR010982">
    <property type="entry name" value="Lambda_DNA-bd_dom_sf"/>
</dbReference>
<dbReference type="OrthoDB" id="5829794at2"/>
<dbReference type="Gene3D" id="2.10.109.10">
    <property type="entry name" value="Umud Fragment, subunit A"/>
    <property type="match status" value="1"/>
</dbReference>
<evidence type="ECO:0000259" key="1">
    <source>
        <dbReference type="Pfam" id="PF07022"/>
    </source>
</evidence>
<gene>
    <name evidence="3" type="ORF">C9I89_07900</name>
</gene>
<evidence type="ECO:0000313" key="3">
    <source>
        <dbReference type="EMBL" id="PSW05663.1"/>
    </source>
</evidence>
<dbReference type="EMBL" id="PYMC01000004">
    <property type="protein sequence ID" value="PSW05663.1"/>
    <property type="molecule type" value="Genomic_DNA"/>
</dbReference>
<dbReference type="Pfam" id="PF16452">
    <property type="entry name" value="Phage_CI_C"/>
    <property type="match status" value="1"/>
</dbReference>
<dbReference type="InterPro" id="IPR032499">
    <property type="entry name" value="Phage_CI_C"/>
</dbReference>
<dbReference type="GO" id="GO:0045892">
    <property type="term" value="P:negative regulation of DNA-templated transcription"/>
    <property type="evidence" value="ECO:0007669"/>
    <property type="project" value="InterPro"/>
</dbReference>
<feature type="domain" description="Bacteriophage CI repressor C-terminal" evidence="2">
    <location>
        <begin position="102"/>
        <end position="201"/>
    </location>
</feature>
<dbReference type="AlphaFoldDB" id="A0A2T3N0D0"/>
<reference evidence="3 4" key="1">
    <citation type="submission" date="2018-03" db="EMBL/GenBank/DDBJ databases">
        <title>Whole genome sequencing of Histamine producing bacteria.</title>
        <authorList>
            <person name="Butler K."/>
        </authorList>
    </citation>
    <scope>NUCLEOTIDE SEQUENCE [LARGE SCALE GENOMIC DNA]</scope>
    <source>
        <strain evidence="3 4">DSM 16190</strain>
    </source>
</reference>
<evidence type="ECO:0000259" key="2">
    <source>
        <dbReference type="Pfam" id="PF16452"/>
    </source>
</evidence>
<accession>A0A2T3N0D0</accession>
<sequence>MVDLHMSPSQDKIEPLSYEGGKNVTSRLVEALHLSEYKELTDVLGVGKGTISTWHQRDQTPFEIAVRVHLTTGVSLRWLLLGEGEMYEKGEPSSESGKIELPYFELKNGDLIDKGKMFFDAKFLEGMPEAENLMLVEYEGQKLFVDTSNTKVISGKYLVSFDGLTTVNELHRLPSDKIFMEFNDKNVEVEVTTIKTQGKVIKRLSNEYCQ</sequence>
<dbReference type="Gene3D" id="1.10.260.40">
    <property type="entry name" value="lambda repressor-like DNA-binding domains"/>
    <property type="match status" value="1"/>
</dbReference>
<dbReference type="InterPro" id="IPR010744">
    <property type="entry name" value="Phage_CI_N"/>
</dbReference>
<comment type="caution">
    <text evidence="3">The sequence shown here is derived from an EMBL/GenBank/DDBJ whole genome shotgun (WGS) entry which is preliminary data.</text>
</comment>
<dbReference type="GO" id="GO:0051259">
    <property type="term" value="P:protein complex oligomerization"/>
    <property type="evidence" value="ECO:0007669"/>
    <property type="project" value="InterPro"/>
</dbReference>
<proteinExistence type="predicted"/>
<keyword evidence="4" id="KW-1185">Reference proteome</keyword>
<organism evidence="3 4">
    <name type="scientific">Photobacterium lipolyticum</name>
    <dbReference type="NCBI Taxonomy" id="266810"/>
    <lineage>
        <taxon>Bacteria</taxon>
        <taxon>Pseudomonadati</taxon>
        <taxon>Pseudomonadota</taxon>
        <taxon>Gammaproteobacteria</taxon>
        <taxon>Vibrionales</taxon>
        <taxon>Vibrionaceae</taxon>
        <taxon>Photobacterium</taxon>
    </lineage>
</organism>
<name>A0A2T3N0D0_9GAMM</name>
<dbReference type="Proteomes" id="UP000240904">
    <property type="component" value="Unassembled WGS sequence"/>
</dbReference>
<dbReference type="GO" id="GO:0003677">
    <property type="term" value="F:DNA binding"/>
    <property type="evidence" value="ECO:0007669"/>
    <property type="project" value="InterPro"/>
</dbReference>
<feature type="domain" description="Bacteriophage CI repressor N-terminal" evidence="1">
    <location>
        <begin position="24"/>
        <end position="87"/>
    </location>
</feature>
<dbReference type="Pfam" id="PF07022">
    <property type="entry name" value="Phage_CI_repr"/>
    <property type="match status" value="1"/>
</dbReference>
<protein>
    <submittedName>
        <fullName evidence="3">Transcriptional regulator</fullName>
    </submittedName>
</protein>